<sequence>MTVDESTTNQRGEKHSAIGRVHFGNRRVWSIMDESTTKEGWTDITLGQVHYRGVELTVDESTAKQRGERYYTELLG</sequence>
<gene>
    <name evidence="1" type="ORF">BaRGS_00028155</name>
</gene>
<evidence type="ECO:0000313" key="2">
    <source>
        <dbReference type="Proteomes" id="UP001519460"/>
    </source>
</evidence>
<evidence type="ECO:0000313" key="1">
    <source>
        <dbReference type="EMBL" id="KAK7480579.1"/>
    </source>
</evidence>
<protein>
    <submittedName>
        <fullName evidence="1">Uncharacterized protein</fullName>
    </submittedName>
</protein>
<reference evidence="1 2" key="1">
    <citation type="journal article" date="2023" name="Sci. Data">
        <title>Genome assembly of the Korean intertidal mud-creeper Batillaria attramentaria.</title>
        <authorList>
            <person name="Patra A.K."/>
            <person name="Ho P.T."/>
            <person name="Jun S."/>
            <person name="Lee S.J."/>
            <person name="Kim Y."/>
            <person name="Won Y.J."/>
        </authorList>
    </citation>
    <scope>NUCLEOTIDE SEQUENCE [LARGE SCALE GENOMIC DNA]</scope>
    <source>
        <strain evidence="1">Wonlab-2016</strain>
    </source>
</reference>
<proteinExistence type="predicted"/>
<organism evidence="1 2">
    <name type="scientific">Batillaria attramentaria</name>
    <dbReference type="NCBI Taxonomy" id="370345"/>
    <lineage>
        <taxon>Eukaryota</taxon>
        <taxon>Metazoa</taxon>
        <taxon>Spiralia</taxon>
        <taxon>Lophotrochozoa</taxon>
        <taxon>Mollusca</taxon>
        <taxon>Gastropoda</taxon>
        <taxon>Caenogastropoda</taxon>
        <taxon>Sorbeoconcha</taxon>
        <taxon>Cerithioidea</taxon>
        <taxon>Batillariidae</taxon>
        <taxon>Batillaria</taxon>
    </lineage>
</organism>
<name>A0ABD0K0F1_9CAEN</name>
<accession>A0ABD0K0F1</accession>
<dbReference type="EMBL" id="JACVVK020000278">
    <property type="protein sequence ID" value="KAK7480579.1"/>
    <property type="molecule type" value="Genomic_DNA"/>
</dbReference>
<dbReference type="AlphaFoldDB" id="A0ABD0K0F1"/>
<keyword evidence="2" id="KW-1185">Reference proteome</keyword>
<dbReference type="Proteomes" id="UP001519460">
    <property type="component" value="Unassembled WGS sequence"/>
</dbReference>
<comment type="caution">
    <text evidence="1">The sequence shown here is derived from an EMBL/GenBank/DDBJ whole genome shotgun (WGS) entry which is preliminary data.</text>
</comment>